<keyword evidence="3" id="KW-0804">Transcription</keyword>
<dbReference type="AlphaFoldDB" id="A0A4S5BER8"/>
<sequence length="117" mass="12675">MVDAGVGTVLRRDDHTRLVGRTHHGDGNVGAGRQCFDGRSGAGGVNVPGDVLVIGFDGISSGEYNVPTLTTVATDFRGMANTSVSLLMRRIEHPDDEFYPQTVNVGYRLIERESTRR</sequence>
<dbReference type="GO" id="GO:0003677">
    <property type="term" value="F:DNA binding"/>
    <property type="evidence" value="ECO:0007669"/>
    <property type="project" value="UniProtKB-KW"/>
</dbReference>
<name>A0A4S5BER8_BIFLI</name>
<reference evidence="7 10" key="2">
    <citation type="submission" date="2019-07" db="EMBL/GenBank/DDBJ databases">
        <authorList>
            <person name="Hibberd C M."/>
            <person name="Gehrig L. J."/>
            <person name="Chang H.-W."/>
            <person name="Venkatesh S."/>
        </authorList>
    </citation>
    <scope>NUCLEOTIDE SEQUENCE [LARGE SCALE GENOMIC DNA]</scope>
    <source>
        <strain evidence="7">Bifidobacterium_longum_subsp_infantis_JG_Bg463</strain>
    </source>
</reference>
<dbReference type="EMBL" id="CABHML010000038">
    <property type="protein sequence ID" value="VUW82988.1"/>
    <property type="molecule type" value="Genomic_DNA"/>
</dbReference>
<keyword evidence="1" id="KW-0805">Transcription regulation</keyword>
<dbReference type="Proteomes" id="UP000345266">
    <property type="component" value="Unassembled WGS sequence"/>
</dbReference>
<feature type="domain" description="Transcriptional regulator LacI/GalR-like sensor" evidence="4">
    <location>
        <begin position="44"/>
        <end position="115"/>
    </location>
</feature>
<evidence type="ECO:0000256" key="1">
    <source>
        <dbReference type="ARBA" id="ARBA00023015"/>
    </source>
</evidence>
<dbReference type="Proteomes" id="UP000319252">
    <property type="component" value="Unassembled WGS sequence"/>
</dbReference>
<dbReference type="Gene3D" id="3.40.50.2300">
    <property type="match status" value="1"/>
</dbReference>
<dbReference type="InterPro" id="IPR046335">
    <property type="entry name" value="LacI/GalR-like_sensor"/>
</dbReference>
<evidence type="ECO:0000313" key="7">
    <source>
        <dbReference type="EMBL" id="VUX38745.1"/>
    </source>
</evidence>
<evidence type="ECO:0000256" key="2">
    <source>
        <dbReference type="ARBA" id="ARBA00023125"/>
    </source>
</evidence>
<dbReference type="InterPro" id="IPR028082">
    <property type="entry name" value="Peripla_BP_I"/>
</dbReference>
<evidence type="ECO:0000313" key="6">
    <source>
        <dbReference type="EMBL" id="VUW82988.1"/>
    </source>
</evidence>
<dbReference type="Pfam" id="PF13377">
    <property type="entry name" value="Peripla_BP_3"/>
    <property type="match status" value="1"/>
</dbReference>
<evidence type="ECO:0000313" key="10">
    <source>
        <dbReference type="Proteomes" id="UP000345266"/>
    </source>
</evidence>
<protein>
    <submittedName>
        <fullName evidence="6">HTH-type transcriptional repressor PurR</fullName>
    </submittedName>
</protein>
<dbReference type="Proteomes" id="UP000306697">
    <property type="component" value="Unassembled WGS sequence"/>
</dbReference>
<dbReference type="SUPFAM" id="SSF53822">
    <property type="entry name" value="Periplasmic binding protein-like I"/>
    <property type="match status" value="1"/>
</dbReference>
<evidence type="ECO:0000256" key="3">
    <source>
        <dbReference type="ARBA" id="ARBA00023163"/>
    </source>
</evidence>
<evidence type="ECO:0000313" key="8">
    <source>
        <dbReference type="Proteomes" id="UP000306697"/>
    </source>
</evidence>
<organism evidence="5 8">
    <name type="scientific">Bifidobacterium longum subsp. infantis</name>
    <dbReference type="NCBI Taxonomy" id="1682"/>
    <lineage>
        <taxon>Bacteria</taxon>
        <taxon>Bacillati</taxon>
        <taxon>Actinomycetota</taxon>
        <taxon>Actinomycetes</taxon>
        <taxon>Bifidobacteriales</taxon>
        <taxon>Bifidobacteriaceae</taxon>
        <taxon>Bifidobacterium</taxon>
    </lineage>
</organism>
<evidence type="ECO:0000259" key="4">
    <source>
        <dbReference type="Pfam" id="PF13377"/>
    </source>
</evidence>
<dbReference type="EMBL" id="CABHNT010000065">
    <property type="protein sequence ID" value="VUX38745.1"/>
    <property type="molecule type" value="Genomic_DNA"/>
</dbReference>
<evidence type="ECO:0000313" key="9">
    <source>
        <dbReference type="Proteomes" id="UP000319252"/>
    </source>
</evidence>
<reference evidence="5 8" key="1">
    <citation type="submission" date="2019-04" db="EMBL/GenBank/DDBJ databases">
        <title>Genome Announcement To Ensure Probiotic Safety of Bifidobacterium longum subsp infantis UBBI-01.</title>
        <authorList>
            <person name="Sulthana A."/>
            <person name="Lakshmi S.G."/>
            <person name="Madempudi R.S."/>
        </authorList>
    </citation>
    <scope>NUCLEOTIDE SEQUENCE [LARGE SCALE GENOMIC DNA]</scope>
    <source>
        <strain evidence="5 8">UBBI-01</strain>
    </source>
</reference>
<dbReference type="EMBL" id="SSWL01000010">
    <property type="protein sequence ID" value="THJ29203.1"/>
    <property type="molecule type" value="Genomic_DNA"/>
</dbReference>
<keyword evidence="2" id="KW-0238">DNA-binding</keyword>
<proteinExistence type="predicted"/>
<reference evidence="6 9" key="3">
    <citation type="submission" date="2019-07" db="EMBL/GenBank/DDBJ databases">
        <authorList>
            <person name="Chang H.-W."/>
            <person name="Raman A."/>
            <person name="Venkatesh S."/>
            <person name="Gehrig J."/>
        </authorList>
    </citation>
    <scope>NUCLEOTIDE SEQUENCE [LARGE SCALE GENOMIC DNA]</scope>
    <source>
        <strain evidence="6">B.longum_ssp_infantis_4</strain>
    </source>
</reference>
<dbReference type="RefSeq" id="WP_065473997.1">
    <property type="nucleotide sequence ID" value="NZ_BCYG01000043.1"/>
</dbReference>
<accession>A0A4S5BER8</accession>
<gene>
    <name evidence="7" type="primary">purR_4</name>
    <name evidence="6" type="synonym">purR_1</name>
    <name evidence="7" type="ORF">BLJG463_02447</name>
    <name evidence="6" type="ORF">BLONGUMMC1_00838</name>
    <name evidence="5" type="ORF">E6L38_07750</name>
</gene>
<evidence type="ECO:0000313" key="5">
    <source>
        <dbReference type="EMBL" id="THJ29203.1"/>
    </source>
</evidence>